<gene>
    <name evidence="1" type="primary">Contig19469.g20649</name>
    <name evidence="1" type="ORF">STYLEM_11468</name>
</gene>
<organism evidence="1 2">
    <name type="scientific">Stylonychia lemnae</name>
    <name type="common">Ciliate</name>
    <dbReference type="NCBI Taxonomy" id="5949"/>
    <lineage>
        <taxon>Eukaryota</taxon>
        <taxon>Sar</taxon>
        <taxon>Alveolata</taxon>
        <taxon>Ciliophora</taxon>
        <taxon>Intramacronucleata</taxon>
        <taxon>Spirotrichea</taxon>
        <taxon>Stichotrichia</taxon>
        <taxon>Sporadotrichida</taxon>
        <taxon>Oxytrichidae</taxon>
        <taxon>Stylonychinae</taxon>
        <taxon>Stylonychia</taxon>
    </lineage>
</organism>
<dbReference type="Proteomes" id="UP000039865">
    <property type="component" value="Unassembled WGS sequence"/>
</dbReference>
<keyword evidence="2" id="KW-1185">Reference proteome</keyword>
<dbReference type="AlphaFoldDB" id="A0A078AKM4"/>
<reference evidence="1 2" key="1">
    <citation type="submission" date="2014-06" db="EMBL/GenBank/DDBJ databases">
        <authorList>
            <person name="Swart Estienne"/>
        </authorList>
    </citation>
    <scope>NUCLEOTIDE SEQUENCE [LARGE SCALE GENOMIC DNA]</scope>
    <source>
        <strain evidence="1 2">130c</strain>
    </source>
</reference>
<sequence>MKQGIKIIAECTLLDQNANYGDINLKNVTLYGEKFLTISEPLIYINSINNITVDECSFKSYTKLGDPNLHILMIDSVDSCQVTDISDKRIRYLNYTNNYQTTETKDWQDSVSLVSIFIRRGGDQIRNIVEIIENITVENAKSNRDFIQIGSYLPSLTLRNFYFKNAVLYYQPTYGVDPTQNSQTLVKHSTAPFNATTNIVNAHFENNTLYQNNAFQADRSTQLFSIRLIQIVFILGSLKPKEQLWKM</sequence>
<evidence type="ECO:0000313" key="1">
    <source>
        <dbReference type="EMBL" id="CDW82436.1"/>
    </source>
</evidence>
<accession>A0A078AKM4</accession>
<dbReference type="InParanoid" id="A0A078AKM4"/>
<evidence type="ECO:0000313" key="2">
    <source>
        <dbReference type="Proteomes" id="UP000039865"/>
    </source>
</evidence>
<proteinExistence type="predicted"/>
<protein>
    <submittedName>
        <fullName evidence="1">Uncharacterized protein</fullName>
    </submittedName>
</protein>
<name>A0A078AKM4_STYLE</name>
<dbReference type="EMBL" id="CCKQ01010907">
    <property type="protein sequence ID" value="CDW82436.1"/>
    <property type="molecule type" value="Genomic_DNA"/>
</dbReference>